<feature type="compositionally biased region" description="Basic and acidic residues" evidence="1">
    <location>
        <begin position="25"/>
        <end position="35"/>
    </location>
</feature>
<proteinExistence type="predicted"/>
<name>A0A923IWT0_9ACTO</name>
<feature type="region of interest" description="Disordered" evidence="1">
    <location>
        <begin position="1"/>
        <end position="35"/>
    </location>
</feature>
<evidence type="ECO:0000313" key="2">
    <source>
        <dbReference type="EMBL" id="MBB6333653.1"/>
    </source>
</evidence>
<dbReference type="Proteomes" id="UP000617426">
    <property type="component" value="Unassembled WGS sequence"/>
</dbReference>
<evidence type="ECO:0008006" key="4">
    <source>
        <dbReference type="Google" id="ProtNLM"/>
    </source>
</evidence>
<organism evidence="2 3">
    <name type="scientific">Schaalia hyovaginalis</name>
    <dbReference type="NCBI Taxonomy" id="29316"/>
    <lineage>
        <taxon>Bacteria</taxon>
        <taxon>Bacillati</taxon>
        <taxon>Actinomycetota</taxon>
        <taxon>Actinomycetes</taxon>
        <taxon>Actinomycetales</taxon>
        <taxon>Actinomycetaceae</taxon>
        <taxon>Schaalia</taxon>
    </lineage>
</organism>
<evidence type="ECO:0000256" key="1">
    <source>
        <dbReference type="SAM" id="MobiDB-lite"/>
    </source>
</evidence>
<dbReference type="EMBL" id="JACHMK010000001">
    <property type="protein sequence ID" value="MBB6333653.1"/>
    <property type="molecule type" value="Genomic_DNA"/>
</dbReference>
<keyword evidence="3" id="KW-1185">Reference proteome</keyword>
<dbReference type="AlphaFoldDB" id="A0A923IWT0"/>
<sequence>MAKKNSGHYRSAITGRFVTTKYGKSHPDTTVKESE</sequence>
<evidence type="ECO:0000313" key="3">
    <source>
        <dbReference type="Proteomes" id="UP000617426"/>
    </source>
</evidence>
<accession>A0A923IWT0</accession>
<gene>
    <name evidence="2" type="ORF">HD592_000218</name>
</gene>
<reference evidence="2" key="1">
    <citation type="submission" date="2020-08" db="EMBL/GenBank/DDBJ databases">
        <title>Sequencing the genomes of 1000 actinobacteria strains.</title>
        <authorList>
            <person name="Klenk H.-P."/>
        </authorList>
    </citation>
    <scope>NUCLEOTIDE SEQUENCE</scope>
    <source>
        <strain evidence="2">DSM 10695</strain>
    </source>
</reference>
<protein>
    <recommendedName>
        <fullName evidence="4">Multidrug transporter</fullName>
    </recommendedName>
</protein>
<comment type="caution">
    <text evidence="2">The sequence shown here is derived from an EMBL/GenBank/DDBJ whole genome shotgun (WGS) entry which is preliminary data.</text>
</comment>